<comment type="caution">
    <text evidence="2">The sequence shown here is derived from an EMBL/GenBank/DDBJ whole genome shotgun (WGS) entry which is preliminary data.</text>
</comment>
<dbReference type="AlphaFoldDB" id="A0AAE3GVR8"/>
<protein>
    <recommendedName>
        <fullName evidence="4">PEP-CTERM sorting domain-containing protein</fullName>
    </recommendedName>
</protein>
<dbReference type="EMBL" id="JAMZMM010000246">
    <property type="protein sequence ID" value="MCP2730836.1"/>
    <property type="molecule type" value="Genomic_DNA"/>
</dbReference>
<reference evidence="2" key="1">
    <citation type="submission" date="2022-06" db="EMBL/GenBank/DDBJ databases">
        <title>New cyanobacteria of genus Symplocastrum in benthos of Lake Baikal.</title>
        <authorList>
            <person name="Sorokovikova E."/>
            <person name="Tikhonova I."/>
            <person name="Krasnopeev A."/>
            <person name="Evseev P."/>
            <person name="Gladkikh A."/>
            <person name="Belykh O."/>
        </authorList>
    </citation>
    <scope>NUCLEOTIDE SEQUENCE</scope>
    <source>
        <strain evidence="2">BBK-W-15</strain>
    </source>
</reference>
<name>A0AAE3GVR8_9CYAN</name>
<gene>
    <name evidence="2" type="ORF">NJ959_20625</name>
</gene>
<dbReference type="RefSeq" id="WP_254013587.1">
    <property type="nucleotide sequence ID" value="NZ_JAMZMM010000246.1"/>
</dbReference>
<feature type="chain" id="PRO_5042263178" description="PEP-CTERM sorting domain-containing protein" evidence="1">
    <location>
        <begin position="17"/>
        <end position="291"/>
    </location>
</feature>
<keyword evidence="1" id="KW-0732">Signal</keyword>
<evidence type="ECO:0000313" key="2">
    <source>
        <dbReference type="EMBL" id="MCP2730836.1"/>
    </source>
</evidence>
<evidence type="ECO:0000256" key="1">
    <source>
        <dbReference type="SAM" id="SignalP"/>
    </source>
</evidence>
<keyword evidence="3" id="KW-1185">Reference proteome</keyword>
<organism evidence="2 3">
    <name type="scientific">Limnofasciculus baicalensis BBK-W-15</name>
    <dbReference type="NCBI Taxonomy" id="2699891"/>
    <lineage>
        <taxon>Bacteria</taxon>
        <taxon>Bacillati</taxon>
        <taxon>Cyanobacteriota</taxon>
        <taxon>Cyanophyceae</taxon>
        <taxon>Coleofasciculales</taxon>
        <taxon>Coleofasciculaceae</taxon>
        <taxon>Limnofasciculus</taxon>
        <taxon>Limnofasciculus baicalensis</taxon>
    </lineage>
</organism>
<feature type="signal peptide" evidence="1">
    <location>
        <begin position="1"/>
        <end position="16"/>
    </location>
</feature>
<dbReference type="Proteomes" id="UP001204953">
    <property type="component" value="Unassembled WGS sequence"/>
</dbReference>
<evidence type="ECO:0000313" key="3">
    <source>
        <dbReference type="Proteomes" id="UP001204953"/>
    </source>
</evidence>
<accession>A0AAE3GVR8</accession>
<sequence>MKVVKTLLHLSRSAAAAVTVVFSVVVATPSWGVSIFLTGHDPDFHSFVGGNTTGARNINNVAINYVTDPAFNTFTSGGINKFLFVESKIAPPGGHVNGVNGILASGYTLGVDFDHVDASGLNVALNQLGTTYNAIVVASDFGGVLTQAELDILNARSGDIINFLNGGGGLYALAEGNNGAHLTPNGGWFGYLPFIATSTNLNQSEVGFTVTPFGASLGLTNNDINGNASHNIFNGTFGLNIVDVDSQGNIMSLAGRNLPHEEKIPEPAATLGILAFGAFGVASALKRKWNK</sequence>
<evidence type="ECO:0008006" key="4">
    <source>
        <dbReference type="Google" id="ProtNLM"/>
    </source>
</evidence>
<proteinExistence type="predicted"/>